<comment type="caution">
    <text evidence="1">The sequence shown here is derived from an EMBL/GenBank/DDBJ whole genome shotgun (WGS) entry which is preliminary data.</text>
</comment>
<name>A0A5B7EN42_PORTR</name>
<accession>A0A5B7EN42</accession>
<keyword evidence="2" id="KW-1185">Reference proteome</keyword>
<reference evidence="1 2" key="1">
    <citation type="submission" date="2019-05" db="EMBL/GenBank/DDBJ databases">
        <title>Another draft genome of Portunus trituberculatus and its Hox gene families provides insights of decapod evolution.</title>
        <authorList>
            <person name="Jeong J.-H."/>
            <person name="Song I."/>
            <person name="Kim S."/>
            <person name="Choi T."/>
            <person name="Kim D."/>
            <person name="Ryu S."/>
            <person name="Kim W."/>
        </authorList>
    </citation>
    <scope>NUCLEOTIDE SEQUENCE [LARGE SCALE GENOMIC DNA]</scope>
    <source>
        <tissue evidence="1">Muscle</tissue>
    </source>
</reference>
<evidence type="ECO:0000313" key="2">
    <source>
        <dbReference type="Proteomes" id="UP000324222"/>
    </source>
</evidence>
<dbReference type="Proteomes" id="UP000324222">
    <property type="component" value="Unassembled WGS sequence"/>
</dbReference>
<dbReference type="EMBL" id="VSRR010003094">
    <property type="protein sequence ID" value="MPC34626.1"/>
    <property type="molecule type" value="Genomic_DNA"/>
</dbReference>
<gene>
    <name evidence="1" type="ORF">E2C01_028022</name>
</gene>
<sequence>MSSSGDDDDCDQIKSSQLFNLPLQHHSADRETVLVSSDLDLVNGDCSSLLLFCRFMDESNV</sequence>
<organism evidence="1 2">
    <name type="scientific">Portunus trituberculatus</name>
    <name type="common">Swimming crab</name>
    <name type="synonym">Neptunus trituberculatus</name>
    <dbReference type="NCBI Taxonomy" id="210409"/>
    <lineage>
        <taxon>Eukaryota</taxon>
        <taxon>Metazoa</taxon>
        <taxon>Ecdysozoa</taxon>
        <taxon>Arthropoda</taxon>
        <taxon>Crustacea</taxon>
        <taxon>Multicrustacea</taxon>
        <taxon>Malacostraca</taxon>
        <taxon>Eumalacostraca</taxon>
        <taxon>Eucarida</taxon>
        <taxon>Decapoda</taxon>
        <taxon>Pleocyemata</taxon>
        <taxon>Brachyura</taxon>
        <taxon>Eubrachyura</taxon>
        <taxon>Portunoidea</taxon>
        <taxon>Portunidae</taxon>
        <taxon>Portuninae</taxon>
        <taxon>Portunus</taxon>
    </lineage>
</organism>
<proteinExistence type="predicted"/>
<protein>
    <submittedName>
        <fullName evidence="1">Uncharacterized protein</fullName>
    </submittedName>
</protein>
<evidence type="ECO:0000313" key="1">
    <source>
        <dbReference type="EMBL" id="MPC34626.1"/>
    </source>
</evidence>
<dbReference type="AlphaFoldDB" id="A0A5B7EN42"/>